<evidence type="ECO:0000313" key="9">
    <source>
        <dbReference type="Proteomes" id="UP000192906"/>
    </source>
</evidence>
<dbReference type="InterPro" id="IPR017896">
    <property type="entry name" value="4Fe4S_Fe-S-bd"/>
</dbReference>
<dbReference type="InterPro" id="IPR017900">
    <property type="entry name" value="4Fe4S_Fe_S_CS"/>
</dbReference>
<comment type="catalytic activity">
    <reaction evidence="6">
        <text>2 L-glutamate + NADP(+) = L-glutamine + 2-oxoglutarate + NADPH + H(+)</text>
        <dbReference type="Rhea" id="RHEA:15501"/>
        <dbReference type="ChEBI" id="CHEBI:15378"/>
        <dbReference type="ChEBI" id="CHEBI:16810"/>
        <dbReference type="ChEBI" id="CHEBI:29985"/>
        <dbReference type="ChEBI" id="CHEBI:57783"/>
        <dbReference type="ChEBI" id="CHEBI:58349"/>
        <dbReference type="ChEBI" id="CHEBI:58359"/>
        <dbReference type="EC" id="1.4.1.13"/>
    </reaction>
</comment>
<dbReference type="OrthoDB" id="9758182at2"/>
<evidence type="ECO:0000256" key="3">
    <source>
        <dbReference type="ARBA" id="ARBA00022723"/>
    </source>
</evidence>
<sequence length="353" mass="38134">MLFHKLTGAYPEFTISRDKDLCINCEICVRQCSYGVHFQDTARGIVRHENSKCVGCQRCVTFCPTGALLIKNANSFFPQIGLIHNHFKQVEPCYLDKLYLDSCAFDTVVNDSFSPVQHTSESPILFSSKTSVPINLNLLTAMKMVSEKLGLDFDVAGRMHTKSIPAAHNVADSAVNAVKNGAEVLIIEGFQPGAGPFASVIPNEGMPIEFAVAVVDQRLKDEGLRNKVSVIADGKIRCSADVVKLVALGANVVCLGNVAMVAVGCTCCGQCSTGKCAWGIATTATVLRKRQNPEVAAEKMADLISAWNCEITQMLNVMGITFIRDLCGNKDKIRAVGLSDTEMSILGVRHTGQ</sequence>
<dbReference type="GO" id="GO:0046872">
    <property type="term" value="F:metal ion binding"/>
    <property type="evidence" value="ECO:0007669"/>
    <property type="project" value="UniProtKB-KW"/>
</dbReference>
<evidence type="ECO:0000313" key="8">
    <source>
        <dbReference type="EMBL" id="SME91704.1"/>
    </source>
</evidence>
<dbReference type="AlphaFoldDB" id="A0A1X7C7Y1"/>
<name>A0A1X7C7Y1_9BACT</name>
<organism evidence="8 9">
    <name type="scientific">Desulfovibrio gilichinskyi</name>
    <dbReference type="NCBI Taxonomy" id="1519643"/>
    <lineage>
        <taxon>Bacteria</taxon>
        <taxon>Pseudomonadati</taxon>
        <taxon>Thermodesulfobacteriota</taxon>
        <taxon>Desulfovibrionia</taxon>
        <taxon>Desulfovibrionales</taxon>
        <taxon>Desulfovibrionaceae</taxon>
        <taxon>Desulfovibrio</taxon>
    </lineage>
</organism>
<dbReference type="GO" id="GO:0006537">
    <property type="term" value="P:glutamate biosynthetic process"/>
    <property type="evidence" value="ECO:0007669"/>
    <property type="project" value="InterPro"/>
</dbReference>
<evidence type="ECO:0000256" key="1">
    <source>
        <dbReference type="ARBA" id="ARBA00009716"/>
    </source>
</evidence>
<dbReference type="EC" id="1.4.1.13" evidence="2"/>
<dbReference type="PANTHER" id="PTHR43819">
    <property type="entry name" value="ARCHAEAL-TYPE GLUTAMATE SYNTHASE [NADPH]"/>
    <property type="match status" value="1"/>
</dbReference>
<evidence type="ECO:0000256" key="2">
    <source>
        <dbReference type="ARBA" id="ARBA00012079"/>
    </source>
</evidence>
<keyword evidence="4" id="KW-0408">Iron</keyword>
<dbReference type="Proteomes" id="UP000192906">
    <property type="component" value="Unassembled WGS sequence"/>
</dbReference>
<dbReference type="RefSeq" id="WP_085097731.1">
    <property type="nucleotide sequence ID" value="NZ_FWZU01000001.1"/>
</dbReference>
<dbReference type="Gene3D" id="3.20.20.70">
    <property type="entry name" value="Aldolase class I"/>
    <property type="match status" value="1"/>
</dbReference>
<proteinExistence type="inferred from homology"/>
<keyword evidence="3" id="KW-0479">Metal-binding</keyword>
<dbReference type="PANTHER" id="PTHR43819:SF1">
    <property type="entry name" value="ARCHAEAL-TYPE GLUTAMATE SYNTHASE [NADPH]"/>
    <property type="match status" value="1"/>
</dbReference>
<evidence type="ECO:0000256" key="6">
    <source>
        <dbReference type="ARBA" id="ARBA00048151"/>
    </source>
</evidence>
<comment type="similarity">
    <text evidence="1">Belongs to the glutamate synthase family.</text>
</comment>
<dbReference type="Pfam" id="PF01645">
    <property type="entry name" value="Glu_synthase"/>
    <property type="match status" value="1"/>
</dbReference>
<dbReference type="GO" id="GO:0004355">
    <property type="term" value="F:glutamate synthase (NADPH) activity"/>
    <property type="evidence" value="ECO:0007669"/>
    <property type="project" value="UniProtKB-EC"/>
</dbReference>
<dbReference type="GO" id="GO:0051536">
    <property type="term" value="F:iron-sulfur cluster binding"/>
    <property type="evidence" value="ECO:0007669"/>
    <property type="project" value="UniProtKB-KW"/>
</dbReference>
<accession>A0A1X7C7Y1</accession>
<gene>
    <name evidence="8" type="ORF">SAMN06295933_0475</name>
</gene>
<evidence type="ECO:0000256" key="5">
    <source>
        <dbReference type="ARBA" id="ARBA00023014"/>
    </source>
</evidence>
<feature type="domain" description="4Fe-4S ferredoxin-type" evidence="7">
    <location>
        <begin position="44"/>
        <end position="73"/>
    </location>
</feature>
<protein>
    <recommendedName>
        <fullName evidence="2">glutamate synthase (NADPH)</fullName>
        <ecNumber evidence="2">1.4.1.13</ecNumber>
    </recommendedName>
</protein>
<dbReference type="InterPro" id="IPR002932">
    <property type="entry name" value="Glu_synthdom"/>
</dbReference>
<keyword evidence="9" id="KW-1185">Reference proteome</keyword>
<dbReference type="InterPro" id="IPR013785">
    <property type="entry name" value="Aldolase_TIM"/>
</dbReference>
<dbReference type="STRING" id="1519643.SAMN06295933_0475"/>
<keyword evidence="5" id="KW-0411">Iron-sulfur</keyword>
<dbReference type="SUPFAM" id="SSF54862">
    <property type="entry name" value="4Fe-4S ferredoxins"/>
    <property type="match status" value="1"/>
</dbReference>
<dbReference type="EMBL" id="FWZU01000001">
    <property type="protein sequence ID" value="SME91704.1"/>
    <property type="molecule type" value="Genomic_DNA"/>
</dbReference>
<dbReference type="Gene3D" id="3.30.70.20">
    <property type="match status" value="1"/>
</dbReference>
<dbReference type="PROSITE" id="PS51379">
    <property type="entry name" value="4FE4S_FER_2"/>
    <property type="match status" value="2"/>
</dbReference>
<dbReference type="SUPFAM" id="SSF51395">
    <property type="entry name" value="FMN-linked oxidoreductases"/>
    <property type="match status" value="1"/>
</dbReference>
<evidence type="ECO:0000256" key="4">
    <source>
        <dbReference type="ARBA" id="ARBA00023004"/>
    </source>
</evidence>
<feature type="domain" description="4Fe-4S ferredoxin-type" evidence="7">
    <location>
        <begin position="13"/>
        <end position="42"/>
    </location>
</feature>
<dbReference type="Pfam" id="PF13187">
    <property type="entry name" value="Fer4_9"/>
    <property type="match status" value="1"/>
</dbReference>
<evidence type="ECO:0000259" key="7">
    <source>
        <dbReference type="PROSITE" id="PS51379"/>
    </source>
</evidence>
<dbReference type="PROSITE" id="PS00198">
    <property type="entry name" value="4FE4S_FER_1"/>
    <property type="match status" value="1"/>
</dbReference>
<reference evidence="9" key="1">
    <citation type="submission" date="2017-04" db="EMBL/GenBank/DDBJ databases">
        <authorList>
            <person name="Varghese N."/>
            <person name="Submissions S."/>
        </authorList>
    </citation>
    <scope>NUCLEOTIDE SEQUENCE [LARGE SCALE GENOMIC DNA]</scope>
    <source>
        <strain evidence="9">K3S</strain>
    </source>
</reference>